<dbReference type="EMBL" id="JAVRHS010000002">
    <property type="protein sequence ID" value="MDT0575381.1"/>
    <property type="molecule type" value="Genomic_DNA"/>
</dbReference>
<evidence type="ECO:0000313" key="1">
    <source>
        <dbReference type="EMBL" id="MDT0575381.1"/>
    </source>
</evidence>
<dbReference type="RefSeq" id="WP_311339949.1">
    <property type="nucleotide sequence ID" value="NZ_JAVRHS010000002.1"/>
</dbReference>
<proteinExistence type="predicted"/>
<evidence type="ECO:0000313" key="2">
    <source>
        <dbReference type="Proteomes" id="UP001259803"/>
    </source>
</evidence>
<name>A0ABU2ZFK8_9SPHN</name>
<accession>A0ABU2ZFK8</accession>
<gene>
    <name evidence="1" type="ORF">RM533_04190</name>
</gene>
<dbReference type="Proteomes" id="UP001259803">
    <property type="component" value="Unassembled WGS sequence"/>
</dbReference>
<keyword evidence="2" id="KW-1185">Reference proteome</keyword>
<organism evidence="1 2">
    <name type="scientific">Croceicoccus esteveae</name>
    <dbReference type="NCBI Taxonomy" id="3075597"/>
    <lineage>
        <taxon>Bacteria</taxon>
        <taxon>Pseudomonadati</taxon>
        <taxon>Pseudomonadota</taxon>
        <taxon>Alphaproteobacteria</taxon>
        <taxon>Sphingomonadales</taxon>
        <taxon>Erythrobacteraceae</taxon>
        <taxon>Croceicoccus</taxon>
    </lineage>
</organism>
<protein>
    <submittedName>
        <fullName evidence="1">Uncharacterized protein</fullName>
    </submittedName>
</protein>
<sequence>MKASVFIMDTIVIMAMALGQHKCIDKRAMVQQSCAPACTGGGKK</sequence>
<reference evidence="1 2" key="1">
    <citation type="submission" date="2023-09" db="EMBL/GenBank/DDBJ databases">
        <authorList>
            <person name="Rey-Velasco X."/>
        </authorList>
    </citation>
    <scope>NUCLEOTIDE SEQUENCE [LARGE SCALE GENOMIC DNA]</scope>
    <source>
        <strain evidence="1 2">F390</strain>
    </source>
</reference>
<comment type="caution">
    <text evidence="1">The sequence shown here is derived from an EMBL/GenBank/DDBJ whole genome shotgun (WGS) entry which is preliminary data.</text>
</comment>